<dbReference type="InterPro" id="IPR047111">
    <property type="entry name" value="YbaP-like"/>
</dbReference>
<evidence type="ECO:0000313" key="2">
    <source>
        <dbReference type="EMBL" id="AKZ61756.1"/>
    </source>
</evidence>
<protein>
    <recommendedName>
        <fullName evidence="4">TraB/GumN family protein</fullName>
    </recommendedName>
</protein>
<name>A0ABM5UWU0_9BURK</name>
<dbReference type="RefSeq" id="WP_053195255.1">
    <property type="nucleotide sequence ID" value="NZ_CP011409.1"/>
</dbReference>
<dbReference type="EMBL" id="CP011409">
    <property type="protein sequence ID" value="AKZ61756.1"/>
    <property type="molecule type" value="Genomic_DNA"/>
</dbReference>
<dbReference type="PANTHER" id="PTHR40590:SF1">
    <property type="entry name" value="CYTOPLASMIC PROTEIN"/>
    <property type="match status" value="1"/>
</dbReference>
<keyword evidence="1" id="KW-0732">Signal</keyword>
<evidence type="ECO:0008006" key="4">
    <source>
        <dbReference type="Google" id="ProtNLM"/>
    </source>
</evidence>
<dbReference type="Pfam" id="PF01963">
    <property type="entry name" value="TraB_PrgY_gumN"/>
    <property type="match status" value="1"/>
</dbReference>
<feature type="signal peptide" evidence="1">
    <location>
        <begin position="1"/>
        <end position="22"/>
    </location>
</feature>
<dbReference type="InterPro" id="IPR002816">
    <property type="entry name" value="TraB/PrgY/GumN_fam"/>
</dbReference>
<gene>
    <name evidence="2" type="ORF">F506_02910</name>
</gene>
<evidence type="ECO:0000256" key="1">
    <source>
        <dbReference type="SAM" id="SignalP"/>
    </source>
</evidence>
<dbReference type="Proteomes" id="UP000063429">
    <property type="component" value="Chromosome"/>
</dbReference>
<reference evidence="3" key="1">
    <citation type="journal article" date="2015" name="Genome Announc.">
        <title>Complete Genome Sequence of Herbaspirillum hiltneri N3 (DSM 17495), Isolated from Surface-Sterilized Wheat Roots.</title>
        <authorList>
            <person name="Guizelini D."/>
            <person name="Saizaki P.M."/>
            <person name="Coimbra N.A."/>
            <person name="Weiss V.A."/>
            <person name="Faoro H."/>
            <person name="Sfeir M.Z."/>
            <person name="Baura V.A."/>
            <person name="Monteiro R.A."/>
            <person name="Chubatsu L.S."/>
            <person name="Souza E.M."/>
            <person name="Cruz L.M."/>
            <person name="Pedrosa F.O."/>
            <person name="Raittz R.T."/>
            <person name="Marchaukoski J.N."/>
            <person name="Steffens M.B."/>
        </authorList>
    </citation>
    <scope>NUCLEOTIDE SEQUENCE [LARGE SCALE GENOMIC DNA]</scope>
    <source>
        <strain evidence="3">N3</strain>
    </source>
</reference>
<dbReference type="PANTHER" id="PTHR40590">
    <property type="entry name" value="CYTOPLASMIC PROTEIN-RELATED"/>
    <property type="match status" value="1"/>
</dbReference>
<organism evidence="2 3">
    <name type="scientific">Herbaspirillum hiltneri N3</name>
    <dbReference type="NCBI Taxonomy" id="1262470"/>
    <lineage>
        <taxon>Bacteria</taxon>
        <taxon>Pseudomonadati</taxon>
        <taxon>Pseudomonadota</taxon>
        <taxon>Betaproteobacteria</taxon>
        <taxon>Burkholderiales</taxon>
        <taxon>Oxalobacteraceae</taxon>
        <taxon>Herbaspirillum</taxon>
    </lineage>
</organism>
<accession>A0ABM5UWU0</accession>
<feature type="chain" id="PRO_5046572372" description="TraB/GumN family protein" evidence="1">
    <location>
        <begin position="23"/>
        <end position="305"/>
    </location>
</feature>
<proteinExistence type="predicted"/>
<dbReference type="CDD" id="cd14789">
    <property type="entry name" value="Tiki"/>
    <property type="match status" value="1"/>
</dbReference>
<sequence>MRRLIIVTFSWLFCLYLPAANAVDTPPRTPRAEHRGALFKVQDAHHTLYLFGTIHVGAASFYPLEPRVMQALEQAPAIALEIDPNKTPAMQAAVLRYGFYPEGQSYQTDLSPQLQQQVQAALKKYDVPAEAVTRFRPWMIASLLTVQEFGSKGYRADLAVDSHLADFIAKRNKPVIELEGAETQLALFGALSRQQQSLLLEDTLKELDDPDSAARVVELAEFWRTANLTGLQSLLDDMAGDGSFVGRFTKEVLLDQRNPALAERIGGLLRSRDRIFAAIGILHLVGPTGVPALLQQRGFKVERIY</sequence>
<evidence type="ECO:0000313" key="3">
    <source>
        <dbReference type="Proteomes" id="UP000063429"/>
    </source>
</evidence>
<keyword evidence="3" id="KW-1185">Reference proteome</keyword>